<evidence type="ECO:0000256" key="1">
    <source>
        <dbReference type="ARBA" id="ARBA00022679"/>
    </source>
</evidence>
<evidence type="ECO:0000259" key="2">
    <source>
        <dbReference type="Pfam" id="PF00534"/>
    </source>
</evidence>
<dbReference type="RefSeq" id="WP_259096830.1">
    <property type="nucleotide sequence ID" value="NZ_CP130454.1"/>
</dbReference>
<reference evidence="4 5" key="1">
    <citation type="submission" date="2022-08" db="EMBL/GenBank/DDBJ databases">
        <title>Bacterial and archaeal communities from various locations to study Microbial Dark Matter (Phase II).</title>
        <authorList>
            <person name="Stepanauskas R."/>
        </authorList>
    </citation>
    <scope>NUCLEOTIDE SEQUENCE [LARGE SCALE GENOMIC DNA]</scope>
    <source>
        <strain evidence="4 5">PD1</strain>
    </source>
</reference>
<dbReference type="PANTHER" id="PTHR46401">
    <property type="entry name" value="GLYCOSYLTRANSFERASE WBBK-RELATED"/>
    <property type="match status" value="1"/>
</dbReference>
<evidence type="ECO:0000313" key="4">
    <source>
        <dbReference type="EMBL" id="MCS3919896.1"/>
    </source>
</evidence>
<feature type="domain" description="Glycosyltransferase subfamily 4-like N-terminal" evidence="3">
    <location>
        <begin position="15"/>
        <end position="167"/>
    </location>
</feature>
<accession>A0ABT2EPP2</accession>
<comment type="caution">
    <text evidence="4">The sequence shown here is derived from an EMBL/GenBank/DDBJ whole genome shotgun (WGS) entry which is preliminary data.</text>
</comment>
<dbReference type="Pfam" id="PF00534">
    <property type="entry name" value="Glycos_transf_1"/>
    <property type="match status" value="1"/>
</dbReference>
<gene>
    <name evidence="4" type="ORF">M2350_002313</name>
</gene>
<dbReference type="InterPro" id="IPR001296">
    <property type="entry name" value="Glyco_trans_1"/>
</dbReference>
<dbReference type="Pfam" id="PF13439">
    <property type="entry name" value="Glyco_transf_4"/>
    <property type="match status" value="1"/>
</dbReference>
<dbReference type="InterPro" id="IPR028098">
    <property type="entry name" value="Glyco_trans_4-like_N"/>
</dbReference>
<name>A0ABT2EPP2_9BACT</name>
<dbReference type="PANTHER" id="PTHR46401:SF2">
    <property type="entry name" value="GLYCOSYLTRANSFERASE WBBK-RELATED"/>
    <property type="match status" value="1"/>
</dbReference>
<dbReference type="Proteomes" id="UP001204798">
    <property type="component" value="Unassembled WGS sequence"/>
</dbReference>
<proteinExistence type="predicted"/>
<evidence type="ECO:0000313" key="5">
    <source>
        <dbReference type="Proteomes" id="UP001204798"/>
    </source>
</evidence>
<sequence length="371" mass="42249">MRVGYDARPIVYRWTGMRTYTLNLVRELLRIAPEFEAWLYFHKGEPDNALGKHPRLRWRAVRALTGWWWTFFQVSSVLRRDKVQIFHADYIVPPLAPCPTIVTMHDAISAMFIEPADLKTRVLTNALTFLSLHRSVGILVPSESARRDVQRLFKVPARKIFVTPYGVSDMFRPVPKDLAKKRVAERFGIKGRFILTVNFFRPRKNAPVLAAAFRELKRRRVPVDRLVFVGASPEPLRLTILNTAREHAKDVVFTGYLPDEWLPTFYSAAEVFAFPSRYEGFGLPVLEAMACGTPVVAGDAPAVNEIVKGVALLVPPNDWLALADALERVLTDEGLAEDLRRKGLTLAASFTWERTASLTWQVYRRFVESSP</sequence>
<dbReference type="EMBL" id="JANUCP010000004">
    <property type="protein sequence ID" value="MCS3919896.1"/>
    <property type="molecule type" value="Genomic_DNA"/>
</dbReference>
<keyword evidence="5" id="KW-1185">Reference proteome</keyword>
<dbReference type="SUPFAM" id="SSF53756">
    <property type="entry name" value="UDP-Glycosyltransferase/glycogen phosphorylase"/>
    <property type="match status" value="1"/>
</dbReference>
<evidence type="ECO:0000259" key="3">
    <source>
        <dbReference type="Pfam" id="PF13439"/>
    </source>
</evidence>
<feature type="domain" description="Glycosyl transferase family 1" evidence="2">
    <location>
        <begin position="189"/>
        <end position="343"/>
    </location>
</feature>
<dbReference type="CDD" id="cd03809">
    <property type="entry name" value="GT4_MtfB-like"/>
    <property type="match status" value="1"/>
</dbReference>
<dbReference type="Gene3D" id="3.40.50.2000">
    <property type="entry name" value="Glycogen Phosphorylase B"/>
    <property type="match status" value="2"/>
</dbReference>
<organism evidence="4 5">
    <name type="scientific">Candidatus Fervidibacter sacchari</name>
    <dbReference type="NCBI Taxonomy" id="1448929"/>
    <lineage>
        <taxon>Bacteria</taxon>
        <taxon>Candidatus Fervidibacterota</taxon>
        <taxon>Candidatus Fervidibacter</taxon>
    </lineage>
</organism>
<protein>
    <submittedName>
        <fullName evidence="4">Glycosyltransferase involved in cell wall biosynthesis</fullName>
    </submittedName>
</protein>
<keyword evidence="1" id="KW-0808">Transferase</keyword>